<dbReference type="SMART" id="SM00347">
    <property type="entry name" value="HTH_MARR"/>
    <property type="match status" value="1"/>
</dbReference>
<dbReference type="PANTHER" id="PTHR33164:SF43">
    <property type="entry name" value="HTH-TYPE TRANSCRIPTIONAL REPRESSOR YETL"/>
    <property type="match status" value="1"/>
</dbReference>
<name>A0A7W9L6C3_BREVE</name>
<organism evidence="3 4">
    <name type="scientific">Brevundimonas vesicularis</name>
    <name type="common">Pseudomonas vesicularis</name>
    <dbReference type="NCBI Taxonomy" id="41276"/>
    <lineage>
        <taxon>Bacteria</taxon>
        <taxon>Pseudomonadati</taxon>
        <taxon>Pseudomonadota</taxon>
        <taxon>Alphaproteobacteria</taxon>
        <taxon>Caulobacterales</taxon>
        <taxon>Caulobacteraceae</taxon>
        <taxon>Brevundimonas</taxon>
    </lineage>
</organism>
<proteinExistence type="predicted"/>
<protein>
    <submittedName>
        <fullName evidence="3">DNA-binding MarR family transcriptional regulator</fullName>
    </submittedName>
</protein>
<feature type="region of interest" description="Disordered" evidence="1">
    <location>
        <begin position="1"/>
        <end position="40"/>
    </location>
</feature>
<gene>
    <name evidence="3" type="ORF">HNP47_002233</name>
</gene>
<dbReference type="PRINTS" id="PR00598">
    <property type="entry name" value="HTHMARR"/>
</dbReference>
<dbReference type="GO" id="GO:0003677">
    <property type="term" value="F:DNA binding"/>
    <property type="evidence" value="ECO:0007669"/>
    <property type="project" value="UniProtKB-KW"/>
</dbReference>
<dbReference type="InterPro" id="IPR039422">
    <property type="entry name" value="MarR/SlyA-like"/>
</dbReference>
<evidence type="ECO:0000313" key="3">
    <source>
        <dbReference type="EMBL" id="MBB5772229.1"/>
    </source>
</evidence>
<evidence type="ECO:0000259" key="2">
    <source>
        <dbReference type="PROSITE" id="PS50995"/>
    </source>
</evidence>
<evidence type="ECO:0000313" key="4">
    <source>
        <dbReference type="Proteomes" id="UP000556201"/>
    </source>
</evidence>
<dbReference type="Gene3D" id="1.10.10.10">
    <property type="entry name" value="Winged helix-like DNA-binding domain superfamily/Winged helix DNA-binding domain"/>
    <property type="match status" value="1"/>
</dbReference>
<comment type="caution">
    <text evidence="3">The sequence shown here is derived from an EMBL/GenBank/DDBJ whole genome shotgun (WGS) entry which is preliminary data.</text>
</comment>
<evidence type="ECO:0000256" key="1">
    <source>
        <dbReference type="SAM" id="MobiDB-lite"/>
    </source>
</evidence>
<dbReference type="SUPFAM" id="SSF46785">
    <property type="entry name" value="Winged helix' DNA-binding domain"/>
    <property type="match status" value="1"/>
</dbReference>
<dbReference type="EMBL" id="JACHLJ010000002">
    <property type="protein sequence ID" value="MBB5772229.1"/>
    <property type="molecule type" value="Genomic_DNA"/>
</dbReference>
<reference evidence="3 4" key="1">
    <citation type="submission" date="2020-08" db="EMBL/GenBank/DDBJ databases">
        <title>Functional genomics of gut bacteria from endangered species of beetles.</title>
        <authorList>
            <person name="Carlos-Shanley C."/>
        </authorList>
    </citation>
    <scope>NUCLEOTIDE SEQUENCE [LARGE SCALE GENOMIC DNA]</scope>
    <source>
        <strain evidence="3 4">S00192</strain>
    </source>
</reference>
<sequence length="189" mass="21003">MGENISQQRSFGSLEAAMPPPGSMRSYLSPRRHLPSPDQRDDLQLEVAMTLMVTAKRWKLRVADLFRRSGHTGAPTVVLYFLADEPKGLTLSELANRMELSGASLTRLVQRLEKDGMVSRRRMIGDGRSWLIQMEPAGRAEVEAFEIHAAAMRERMFEGMSEEDMAAALRVLKALAEKLTHGPDAAPGI</sequence>
<dbReference type="GO" id="GO:0006950">
    <property type="term" value="P:response to stress"/>
    <property type="evidence" value="ECO:0007669"/>
    <property type="project" value="TreeGrafter"/>
</dbReference>
<dbReference type="InterPro" id="IPR000835">
    <property type="entry name" value="HTH_MarR-typ"/>
</dbReference>
<dbReference type="AlphaFoldDB" id="A0A7W9L6C3"/>
<feature type="domain" description="HTH marR-type" evidence="2">
    <location>
        <begin position="44"/>
        <end position="177"/>
    </location>
</feature>
<dbReference type="GO" id="GO:0003700">
    <property type="term" value="F:DNA-binding transcription factor activity"/>
    <property type="evidence" value="ECO:0007669"/>
    <property type="project" value="InterPro"/>
</dbReference>
<accession>A0A7W9L6C3</accession>
<dbReference type="Proteomes" id="UP000556201">
    <property type="component" value="Unassembled WGS sequence"/>
</dbReference>
<dbReference type="InterPro" id="IPR036388">
    <property type="entry name" value="WH-like_DNA-bd_sf"/>
</dbReference>
<dbReference type="Pfam" id="PF12802">
    <property type="entry name" value="MarR_2"/>
    <property type="match status" value="1"/>
</dbReference>
<dbReference type="PROSITE" id="PS50995">
    <property type="entry name" value="HTH_MARR_2"/>
    <property type="match status" value="1"/>
</dbReference>
<dbReference type="PANTHER" id="PTHR33164">
    <property type="entry name" value="TRANSCRIPTIONAL REGULATOR, MARR FAMILY"/>
    <property type="match status" value="1"/>
</dbReference>
<dbReference type="InterPro" id="IPR036390">
    <property type="entry name" value="WH_DNA-bd_sf"/>
</dbReference>
<keyword evidence="3" id="KW-0238">DNA-binding</keyword>
<feature type="compositionally biased region" description="Polar residues" evidence="1">
    <location>
        <begin position="1"/>
        <end position="11"/>
    </location>
</feature>